<evidence type="ECO:0000313" key="1">
    <source>
        <dbReference type="EMBL" id="KAF5810781.1"/>
    </source>
</evidence>
<keyword evidence="2" id="KW-1185">Reference proteome</keyword>
<reference evidence="1" key="2">
    <citation type="submission" date="2020-06" db="EMBL/GenBank/DDBJ databases">
        <title>Helianthus annuus Genome sequencing and assembly Release 2.</title>
        <authorList>
            <person name="Gouzy J."/>
            <person name="Langlade N."/>
            <person name="Munos S."/>
        </authorList>
    </citation>
    <scope>NUCLEOTIDE SEQUENCE</scope>
    <source>
        <tissue evidence="1">Leaves</tissue>
    </source>
</reference>
<name>A0A9K3J9G2_HELAN</name>
<reference evidence="1" key="1">
    <citation type="journal article" date="2017" name="Nature">
        <title>The sunflower genome provides insights into oil metabolism, flowering and Asterid evolution.</title>
        <authorList>
            <person name="Badouin H."/>
            <person name="Gouzy J."/>
            <person name="Grassa C.J."/>
            <person name="Murat F."/>
            <person name="Staton S.E."/>
            <person name="Cottret L."/>
            <person name="Lelandais-Briere C."/>
            <person name="Owens G.L."/>
            <person name="Carrere S."/>
            <person name="Mayjonade B."/>
            <person name="Legrand L."/>
            <person name="Gill N."/>
            <person name="Kane N.C."/>
            <person name="Bowers J.E."/>
            <person name="Hubner S."/>
            <person name="Bellec A."/>
            <person name="Berard A."/>
            <person name="Berges H."/>
            <person name="Blanchet N."/>
            <person name="Boniface M.C."/>
            <person name="Brunel D."/>
            <person name="Catrice O."/>
            <person name="Chaidir N."/>
            <person name="Claudel C."/>
            <person name="Donnadieu C."/>
            <person name="Faraut T."/>
            <person name="Fievet G."/>
            <person name="Helmstetter N."/>
            <person name="King M."/>
            <person name="Knapp S.J."/>
            <person name="Lai Z."/>
            <person name="Le Paslier M.C."/>
            <person name="Lippi Y."/>
            <person name="Lorenzon L."/>
            <person name="Mandel J.R."/>
            <person name="Marage G."/>
            <person name="Marchand G."/>
            <person name="Marquand E."/>
            <person name="Bret-Mestries E."/>
            <person name="Morien E."/>
            <person name="Nambeesan S."/>
            <person name="Nguyen T."/>
            <person name="Pegot-Espagnet P."/>
            <person name="Pouilly N."/>
            <person name="Raftis F."/>
            <person name="Sallet E."/>
            <person name="Schiex T."/>
            <person name="Thomas J."/>
            <person name="Vandecasteele C."/>
            <person name="Vares D."/>
            <person name="Vear F."/>
            <person name="Vautrin S."/>
            <person name="Crespi M."/>
            <person name="Mangin B."/>
            <person name="Burke J.M."/>
            <person name="Salse J."/>
            <person name="Munos S."/>
            <person name="Vincourt P."/>
            <person name="Rieseberg L.H."/>
            <person name="Langlade N.B."/>
        </authorList>
    </citation>
    <scope>NUCLEOTIDE SEQUENCE</scope>
    <source>
        <tissue evidence="1">Leaves</tissue>
    </source>
</reference>
<organism evidence="1 2">
    <name type="scientific">Helianthus annuus</name>
    <name type="common">Common sunflower</name>
    <dbReference type="NCBI Taxonomy" id="4232"/>
    <lineage>
        <taxon>Eukaryota</taxon>
        <taxon>Viridiplantae</taxon>
        <taxon>Streptophyta</taxon>
        <taxon>Embryophyta</taxon>
        <taxon>Tracheophyta</taxon>
        <taxon>Spermatophyta</taxon>
        <taxon>Magnoliopsida</taxon>
        <taxon>eudicotyledons</taxon>
        <taxon>Gunneridae</taxon>
        <taxon>Pentapetalae</taxon>
        <taxon>asterids</taxon>
        <taxon>campanulids</taxon>
        <taxon>Asterales</taxon>
        <taxon>Asteraceae</taxon>
        <taxon>Asteroideae</taxon>
        <taxon>Heliantheae alliance</taxon>
        <taxon>Heliantheae</taxon>
        <taxon>Helianthus</taxon>
    </lineage>
</organism>
<gene>
    <name evidence="1" type="ORF">HanXRQr2_Chr04g0173651</name>
</gene>
<sequence length="160" mass="18795">MEAGFLVHMTDPYKSELEFPKWYNSLIDVPNYPVGCVDLITDSGSKWSVVIESNTKGVFIIQGWVAVIIMLAVEHNDLIVFEKVDLKTFKLKHIKFHHGTYVNSMFYCVMTDTELKDLLLPSGFMENYFKNDPLECRFTIRFQNKLVWTVYIVRRFGYFK</sequence>
<dbReference type="AlphaFoldDB" id="A0A9K3J9G2"/>
<evidence type="ECO:0000313" key="2">
    <source>
        <dbReference type="Proteomes" id="UP000215914"/>
    </source>
</evidence>
<accession>A0A9K3J9G2</accession>
<proteinExistence type="predicted"/>
<dbReference type="EMBL" id="MNCJ02000319">
    <property type="protein sequence ID" value="KAF5810781.1"/>
    <property type="molecule type" value="Genomic_DNA"/>
</dbReference>
<protein>
    <submittedName>
        <fullName evidence="1">Transcription factor B3-Domain family</fullName>
    </submittedName>
</protein>
<dbReference type="Proteomes" id="UP000215914">
    <property type="component" value="Unassembled WGS sequence"/>
</dbReference>
<comment type="caution">
    <text evidence="1">The sequence shown here is derived from an EMBL/GenBank/DDBJ whole genome shotgun (WGS) entry which is preliminary data.</text>
</comment>
<dbReference type="Gramene" id="mRNA:HanXRQr2_Chr04g0173651">
    <property type="protein sequence ID" value="mRNA:HanXRQr2_Chr04g0173651"/>
    <property type="gene ID" value="HanXRQr2_Chr04g0173651"/>
</dbReference>